<accession>A0AAD6IQS8</accession>
<sequence length="274" mass="29878">MAHPTTTSEPPRGDWDNGTFLGDDSYPVFPHARYISKFLLVNALDSGITHLDTDLYNFCYLPWNPLSYIPGSSKAKRKRDGSGTTTAGASKTSPTPKPTYLFDKAPCRRAASINSNCYLQNTNGTFSGLQAYNSSFDEQQRCYCQIYPYWDTILGCNECFRQHGGIEGYHWFPESYMSAASSTYCNANPITTGMFPFLSQWAKTDPIANIPTSTAPNVLGTETAMSLYWTYATTIRGAASTSNPNAGRKAASINSLGVCLSAAAAITLTMLAAF</sequence>
<reference evidence="3" key="1">
    <citation type="submission" date="2023-01" db="EMBL/GenBank/DDBJ databases">
        <title>The chitinases involved in constricting ring structure development in the nematode-trapping fungus Drechslerella dactyloides.</title>
        <authorList>
            <person name="Wang R."/>
            <person name="Zhang L."/>
            <person name="Tang P."/>
            <person name="Li S."/>
            <person name="Liang L."/>
        </authorList>
    </citation>
    <scope>NUCLEOTIDE SEQUENCE</scope>
    <source>
        <strain evidence="3">YMF1.00031</strain>
    </source>
</reference>
<comment type="caution">
    <text evidence="3">The sequence shown here is derived from an EMBL/GenBank/DDBJ whole genome shotgun (WGS) entry which is preliminary data.</text>
</comment>
<keyword evidence="2" id="KW-1133">Transmembrane helix</keyword>
<keyword evidence="2" id="KW-0472">Membrane</keyword>
<evidence type="ECO:0000256" key="1">
    <source>
        <dbReference type="SAM" id="MobiDB-lite"/>
    </source>
</evidence>
<organism evidence="3 4">
    <name type="scientific">Drechslerella dactyloides</name>
    <name type="common">Nematode-trapping fungus</name>
    <name type="synonym">Arthrobotrys dactyloides</name>
    <dbReference type="NCBI Taxonomy" id="74499"/>
    <lineage>
        <taxon>Eukaryota</taxon>
        <taxon>Fungi</taxon>
        <taxon>Dikarya</taxon>
        <taxon>Ascomycota</taxon>
        <taxon>Pezizomycotina</taxon>
        <taxon>Orbiliomycetes</taxon>
        <taxon>Orbiliales</taxon>
        <taxon>Orbiliaceae</taxon>
        <taxon>Drechslerella</taxon>
    </lineage>
</organism>
<keyword evidence="4" id="KW-1185">Reference proteome</keyword>
<feature type="region of interest" description="Disordered" evidence="1">
    <location>
        <begin position="72"/>
        <end position="97"/>
    </location>
</feature>
<name>A0AAD6IQS8_DREDA</name>
<gene>
    <name evidence="3" type="ORF">Dda_8717</name>
</gene>
<feature type="compositionally biased region" description="Low complexity" evidence="1">
    <location>
        <begin position="82"/>
        <end position="94"/>
    </location>
</feature>
<dbReference type="AlphaFoldDB" id="A0AAD6IQS8"/>
<evidence type="ECO:0000313" key="3">
    <source>
        <dbReference type="EMBL" id="KAJ6256848.1"/>
    </source>
</evidence>
<proteinExistence type="predicted"/>
<dbReference type="EMBL" id="JAQGDS010000012">
    <property type="protein sequence ID" value="KAJ6256848.1"/>
    <property type="molecule type" value="Genomic_DNA"/>
</dbReference>
<feature type="transmembrane region" description="Helical" evidence="2">
    <location>
        <begin position="253"/>
        <end position="273"/>
    </location>
</feature>
<evidence type="ECO:0000313" key="4">
    <source>
        <dbReference type="Proteomes" id="UP001221413"/>
    </source>
</evidence>
<keyword evidence="2" id="KW-0812">Transmembrane</keyword>
<dbReference type="Proteomes" id="UP001221413">
    <property type="component" value="Unassembled WGS sequence"/>
</dbReference>
<protein>
    <submittedName>
        <fullName evidence="3">Uncharacterized protein</fullName>
    </submittedName>
</protein>
<evidence type="ECO:0000256" key="2">
    <source>
        <dbReference type="SAM" id="Phobius"/>
    </source>
</evidence>